<dbReference type="AlphaFoldDB" id="A0A8S1LJJ1"/>
<dbReference type="Proteomes" id="UP000688137">
    <property type="component" value="Unassembled WGS sequence"/>
</dbReference>
<accession>A0A8S1LJJ1</accession>
<evidence type="ECO:0000313" key="2">
    <source>
        <dbReference type="Proteomes" id="UP000688137"/>
    </source>
</evidence>
<dbReference type="EMBL" id="CAJJDM010000039">
    <property type="protein sequence ID" value="CAD8066979.1"/>
    <property type="molecule type" value="Genomic_DNA"/>
</dbReference>
<gene>
    <name evidence="1" type="ORF">PPRIM_AZ9-3.1.T0400051</name>
</gene>
<sequence length="207" mass="23959">MGAAVCKQGNQTYGEEIIQNQNDVQVNNMTFAKEQSSKLDGSNLKHPSLQKKIITQVTEKLPDDPINLSNNQSSILYEERQEPTTPALPTHDVIQQNVQQQHFQKIYLLNKEEAQSVKMNSTQKLVSSQQEEILQQFKEQTSQYSKSYKDDNRQKLLNINLVEDNLDDYIYFDWKNSNFQLTNINEQNLLKKVSSAKVTSKQVKKNY</sequence>
<evidence type="ECO:0000313" key="1">
    <source>
        <dbReference type="EMBL" id="CAD8066979.1"/>
    </source>
</evidence>
<proteinExistence type="predicted"/>
<name>A0A8S1LJJ1_PARPR</name>
<dbReference type="OMA" id="PMACANG"/>
<reference evidence="1" key="1">
    <citation type="submission" date="2021-01" db="EMBL/GenBank/DDBJ databases">
        <authorList>
            <consortium name="Genoscope - CEA"/>
            <person name="William W."/>
        </authorList>
    </citation>
    <scope>NUCLEOTIDE SEQUENCE</scope>
</reference>
<comment type="caution">
    <text evidence="1">The sequence shown here is derived from an EMBL/GenBank/DDBJ whole genome shotgun (WGS) entry which is preliminary data.</text>
</comment>
<keyword evidence="2" id="KW-1185">Reference proteome</keyword>
<organism evidence="1 2">
    <name type="scientific">Paramecium primaurelia</name>
    <dbReference type="NCBI Taxonomy" id="5886"/>
    <lineage>
        <taxon>Eukaryota</taxon>
        <taxon>Sar</taxon>
        <taxon>Alveolata</taxon>
        <taxon>Ciliophora</taxon>
        <taxon>Intramacronucleata</taxon>
        <taxon>Oligohymenophorea</taxon>
        <taxon>Peniculida</taxon>
        <taxon>Parameciidae</taxon>
        <taxon>Paramecium</taxon>
    </lineage>
</organism>
<protein>
    <submittedName>
        <fullName evidence="1">Uncharacterized protein</fullName>
    </submittedName>
</protein>